<dbReference type="Proteomes" id="UP000027015">
    <property type="component" value="Unassembled WGS sequence"/>
</dbReference>
<feature type="domain" description="Resolvase/invertase-type recombinase catalytic" evidence="1">
    <location>
        <begin position="1"/>
        <end position="35"/>
    </location>
</feature>
<evidence type="ECO:0000313" key="3">
    <source>
        <dbReference type="Proteomes" id="UP000027015"/>
    </source>
</evidence>
<protein>
    <recommendedName>
        <fullName evidence="1">Resolvase/invertase-type recombinase catalytic domain-containing protein</fullName>
    </recommendedName>
</protein>
<dbReference type="GO" id="GO:0000150">
    <property type="term" value="F:DNA strand exchange activity"/>
    <property type="evidence" value="ECO:0007669"/>
    <property type="project" value="InterPro"/>
</dbReference>
<dbReference type="GO" id="GO:0003677">
    <property type="term" value="F:DNA binding"/>
    <property type="evidence" value="ECO:0007669"/>
    <property type="project" value="InterPro"/>
</dbReference>
<reference evidence="2 3" key="1">
    <citation type="submission" date="2012-04" db="EMBL/GenBank/DDBJ databases">
        <title>The Genome Sequence of Bartonella koehlerae C-29.</title>
        <authorList>
            <consortium name="The Broad Institute Genome Sequencing Platform"/>
            <consortium name="The Broad Institute Genome Sequencing Center for Infectious Disease"/>
            <person name="Feldgarden M."/>
            <person name="Kirby J."/>
            <person name="Kosoy M."/>
            <person name="Birtles R."/>
            <person name="Probert W.S."/>
            <person name="Chiaraviglio L."/>
            <person name="Walker B."/>
            <person name="Young S.K."/>
            <person name="Zeng Q."/>
            <person name="Gargeya S."/>
            <person name="Fitzgerald M."/>
            <person name="Haas B."/>
            <person name="Abouelleil A."/>
            <person name="Alvarado L."/>
            <person name="Arachchi H.M."/>
            <person name="Berlin A.M."/>
            <person name="Chapman S.B."/>
            <person name="Goldberg J."/>
            <person name="Griggs A."/>
            <person name="Gujja S."/>
            <person name="Hansen M."/>
            <person name="Howarth C."/>
            <person name="Imamovic A."/>
            <person name="Larimer J."/>
            <person name="McCowen C."/>
            <person name="Montmayeur A."/>
            <person name="Murphy C."/>
            <person name="Neiman D."/>
            <person name="Pearson M."/>
            <person name="Priest M."/>
            <person name="Roberts A."/>
            <person name="Saif S."/>
            <person name="Shea T."/>
            <person name="Sisk P."/>
            <person name="Sykes S."/>
            <person name="Wortman J."/>
            <person name="Nusbaum C."/>
            <person name="Birren B."/>
        </authorList>
    </citation>
    <scope>NUCLEOTIDE SEQUENCE [LARGE SCALE GENOMIC DNA]</scope>
    <source>
        <strain evidence="2 3">C-29</strain>
    </source>
</reference>
<name>A0A067W494_9HYPH</name>
<dbReference type="PROSITE" id="PS51736">
    <property type="entry name" value="RECOMBINASES_3"/>
    <property type="match status" value="1"/>
</dbReference>
<gene>
    <name evidence="2" type="ORF">O9A_01113</name>
</gene>
<dbReference type="EMBL" id="AHPL01000010">
    <property type="protein sequence ID" value="KEC54499.1"/>
    <property type="molecule type" value="Genomic_DNA"/>
</dbReference>
<comment type="caution">
    <text evidence="2">The sequence shown here is derived from an EMBL/GenBank/DDBJ whole genome shotgun (WGS) entry which is preliminary data.</text>
</comment>
<sequence>MGEMVIQILAALAESKCAYILERANDGRIAAMKAG</sequence>
<dbReference type="HOGENOM" id="CLU_3363473_0_0_5"/>
<keyword evidence="3" id="KW-1185">Reference proteome</keyword>
<proteinExistence type="predicted"/>
<evidence type="ECO:0000313" key="2">
    <source>
        <dbReference type="EMBL" id="KEC54499.1"/>
    </source>
</evidence>
<organism evidence="2 3">
    <name type="scientific">Bartonella koehlerae C-29</name>
    <dbReference type="NCBI Taxonomy" id="1134510"/>
    <lineage>
        <taxon>Bacteria</taxon>
        <taxon>Pseudomonadati</taxon>
        <taxon>Pseudomonadota</taxon>
        <taxon>Alphaproteobacteria</taxon>
        <taxon>Hyphomicrobiales</taxon>
        <taxon>Bartonellaceae</taxon>
        <taxon>Bartonella</taxon>
    </lineage>
</organism>
<dbReference type="AlphaFoldDB" id="A0A067W494"/>
<evidence type="ECO:0000259" key="1">
    <source>
        <dbReference type="PROSITE" id="PS51736"/>
    </source>
</evidence>
<dbReference type="InterPro" id="IPR006119">
    <property type="entry name" value="Resolv_N"/>
</dbReference>
<dbReference type="Gene3D" id="6.10.250.10">
    <property type="match status" value="1"/>
</dbReference>
<accession>A0A067W494</accession>